<comment type="caution">
    <text evidence="2">The sequence shown here is derived from an EMBL/GenBank/DDBJ whole genome shotgun (WGS) entry which is preliminary data.</text>
</comment>
<feature type="region of interest" description="Disordered" evidence="1">
    <location>
        <begin position="103"/>
        <end position="203"/>
    </location>
</feature>
<evidence type="ECO:0000256" key="1">
    <source>
        <dbReference type="SAM" id="MobiDB-lite"/>
    </source>
</evidence>
<evidence type="ECO:0000313" key="3">
    <source>
        <dbReference type="Proteomes" id="UP000767238"/>
    </source>
</evidence>
<feature type="region of interest" description="Disordered" evidence="1">
    <location>
        <begin position="395"/>
        <end position="424"/>
    </location>
</feature>
<evidence type="ECO:0000313" key="2">
    <source>
        <dbReference type="EMBL" id="KAH0229652.1"/>
    </source>
</evidence>
<reference evidence="2" key="2">
    <citation type="submission" date="2021-08" db="EMBL/GenBank/DDBJ databases">
        <authorList>
            <person name="Gostincar C."/>
            <person name="Sun X."/>
            <person name="Song Z."/>
            <person name="Gunde-Cimerman N."/>
        </authorList>
    </citation>
    <scope>NUCLEOTIDE SEQUENCE</scope>
    <source>
        <strain evidence="2">EXF-8016</strain>
    </source>
</reference>
<dbReference type="OrthoDB" id="3931008at2759"/>
<feature type="compositionally biased region" description="Basic and acidic residues" evidence="1">
    <location>
        <begin position="143"/>
        <end position="152"/>
    </location>
</feature>
<dbReference type="Proteomes" id="UP000767238">
    <property type="component" value="Unassembled WGS sequence"/>
</dbReference>
<feature type="region of interest" description="Disordered" evidence="1">
    <location>
        <begin position="1"/>
        <end position="47"/>
    </location>
</feature>
<dbReference type="EMBL" id="JAHFYH010000007">
    <property type="protein sequence ID" value="KAH0229652.1"/>
    <property type="molecule type" value="Genomic_DNA"/>
</dbReference>
<feature type="compositionally biased region" description="Polar residues" evidence="1">
    <location>
        <begin position="121"/>
        <end position="140"/>
    </location>
</feature>
<organism evidence="2 3">
    <name type="scientific">Aureobasidium melanogenum</name>
    <name type="common">Aureobasidium pullulans var. melanogenum</name>
    <dbReference type="NCBI Taxonomy" id="46634"/>
    <lineage>
        <taxon>Eukaryota</taxon>
        <taxon>Fungi</taxon>
        <taxon>Dikarya</taxon>
        <taxon>Ascomycota</taxon>
        <taxon>Pezizomycotina</taxon>
        <taxon>Dothideomycetes</taxon>
        <taxon>Dothideomycetidae</taxon>
        <taxon>Dothideales</taxon>
        <taxon>Saccotheciaceae</taxon>
        <taxon>Aureobasidium</taxon>
    </lineage>
</organism>
<accession>A0A9P8GL86</accession>
<protein>
    <submittedName>
        <fullName evidence="2">Uncharacterized protein</fullName>
    </submittedName>
</protein>
<proteinExistence type="predicted"/>
<sequence length="424" mass="47293">MEHTAKSPGERRPDCAALDSVNNTAKTTQPSPHDEHYNHNTVTAQSPGYSVRSIQRQQPLIHHAHPPLSFRPRTMAHLGVTTTHSGLDRIYCFPAAGQAQSVTSSRSGLPLPHDDSAPKPLSSSNAVSTSQQQAQKSSCMRSRGCDLNDDHATQAGPASSRRRSRSPTLTARPVSYRDRSPARHQGSSALDPSVDNEPAGALDGVGDLNMGDADIVNKQLRVAELQKEKNKHAVCVHCWLQELPCDHQWPCKECKVRGKSCAYIACPMENCALAVKCPAYHTFKKLPKENRKIGCPMHMIALLNLNRPFVSSYDVQKIQKKIETPTSAQQIYLMLQQEIKDIVQQKNTLDDTMARKLLQESEKVPRLGHKSLKKKARFIVKLVKEMKSQPFLELWEHDRRQRKSASQAKEPMEAENTPMLDSKG</sequence>
<feature type="compositionally biased region" description="Polar residues" evidence="1">
    <location>
        <begin position="20"/>
        <end position="31"/>
    </location>
</feature>
<feature type="compositionally biased region" description="Basic and acidic residues" evidence="1">
    <location>
        <begin position="1"/>
        <end position="14"/>
    </location>
</feature>
<dbReference type="AlphaFoldDB" id="A0A9P8GL86"/>
<name>A0A9P8GL86_AURME</name>
<feature type="non-terminal residue" evidence="2">
    <location>
        <position position="424"/>
    </location>
</feature>
<reference evidence="2" key="1">
    <citation type="journal article" date="2021" name="J Fungi (Basel)">
        <title>Virulence traits and population genomics of the black yeast Aureobasidium melanogenum.</title>
        <authorList>
            <person name="Cernosa A."/>
            <person name="Sun X."/>
            <person name="Gostincar C."/>
            <person name="Fang C."/>
            <person name="Gunde-Cimerman N."/>
            <person name="Song Z."/>
        </authorList>
    </citation>
    <scope>NUCLEOTIDE SEQUENCE</scope>
    <source>
        <strain evidence="2">EXF-8016</strain>
    </source>
</reference>
<gene>
    <name evidence="2" type="ORF">KCV03_g1790</name>
</gene>